<keyword evidence="5" id="KW-1185">Reference proteome</keyword>
<dbReference type="GO" id="GO:0016094">
    <property type="term" value="P:polyprenol biosynthetic process"/>
    <property type="evidence" value="ECO:0007669"/>
    <property type="project" value="TreeGrafter"/>
</dbReference>
<feature type="binding site" evidence="2">
    <location>
        <position position="44"/>
    </location>
    <ligand>
        <name>substrate</name>
    </ligand>
</feature>
<dbReference type="InterPro" id="IPR001441">
    <property type="entry name" value="UPP_synth-like"/>
</dbReference>
<dbReference type="InterPro" id="IPR018520">
    <property type="entry name" value="UPP_synth-like_CS"/>
</dbReference>
<comment type="catalytic activity">
    <reaction evidence="2">
        <text>8 isopentenyl diphosphate + (2E,6E)-farnesyl diphosphate = di-trans,octa-cis-undecaprenyl diphosphate + 8 diphosphate</text>
        <dbReference type="Rhea" id="RHEA:27551"/>
        <dbReference type="ChEBI" id="CHEBI:33019"/>
        <dbReference type="ChEBI" id="CHEBI:58405"/>
        <dbReference type="ChEBI" id="CHEBI:128769"/>
        <dbReference type="ChEBI" id="CHEBI:175763"/>
        <dbReference type="EC" id="2.5.1.31"/>
    </reaction>
</comment>
<keyword evidence="2" id="KW-0961">Cell wall biogenesis/degradation</keyword>
<feature type="binding site" evidence="2">
    <location>
        <begin position="207"/>
        <end position="209"/>
    </location>
    <ligand>
        <name>substrate</name>
    </ligand>
</feature>
<dbReference type="KEGG" id="hna:Hneap_1450"/>
<proteinExistence type="inferred from homology"/>
<dbReference type="GO" id="GO:0071555">
    <property type="term" value="P:cell wall organization"/>
    <property type="evidence" value="ECO:0007669"/>
    <property type="project" value="UniProtKB-KW"/>
</dbReference>
<organism evidence="4 5">
    <name type="scientific">Halothiobacillus neapolitanus (strain ATCC 23641 / DSM 15147 / CIP 104769 / NCIMB 8539 / c2)</name>
    <name type="common">Thiobacillus neapolitanus</name>
    <dbReference type="NCBI Taxonomy" id="555778"/>
    <lineage>
        <taxon>Bacteria</taxon>
        <taxon>Pseudomonadati</taxon>
        <taxon>Pseudomonadota</taxon>
        <taxon>Gammaproteobacteria</taxon>
        <taxon>Chromatiales</taxon>
        <taxon>Halothiobacillaceae</taxon>
        <taxon>Halothiobacillus</taxon>
    </lineage>
</organism>
<dbReference type="NCBIfam" id="TIGR00055">
    <property type="entry name" value="uppS"/>
    <property type="match status" value="1"/>
</dbReference>
<comment type="cofactor">
    <cofactor evidence="2">
        <name>Mg(2+)</name>
        <dbReference type="ChEBI" id="CHEBI:18420"/>
    </cofactor>
    <text evidence="2">Binds 2 magnesium ions per subunit.</text>
</comment>
<keyword evidence="1 2" id="KW-0808">Transferase</keyword>
<protein>
    <recommendedName>
        <fullName evidence="2">Ditrans,polycis-undecaprenyl-diphosphate synthase ((2E,6E)-farnesyl-diphosphate specific)</fullName>
        <ecNumber evidence="2">2.5.1.31</ecNumber>
    </recommendedName>
    <alternativeName>
        <fullName evidence="2">Ditrans,polycis-undecaprenylcistransferase</fullName>
    </alternativeName>
    <alternativeName>
        <fullName evidence="2">Undecaprenyl diphosphate synthase</fullName>
        <shortName evidence="2">UDS</shortName>
    </alternativeName>
    <alternativeName>
        <fullName evidence="2">Undecaprenyl pyrophosphate synthase</fullName>
        <shortName evidence="2">UPP synthase</shortName>
    </alternativeName>
</protein>
<feature type="binding site" evidence="2">
    <location>
        <position position="201"/>
    </location>
    <ligand>
        <name>substrate</name>
    </ligand>
</feature>
<accession>D0L0Q9</accession>
<dbReference type="GO" id="GO:0008834">
    <property type="term" value="F:ditrans,polycis-undecaprenyl-diphosphate synthase [(2E,6E)-farnesyl-diphosphate specific] activity"/>
    <property type="evidence" value="ECO:0007669"/>
    <property type="project" value="UniProtKB-UniRule"/>
</dbReference>
<dbReference type="GO" id="GO:0000287">
    <property type="term" value="F:magnesium ion binding"/>
    <property type="evidence" value="ECO:0007669"/>
    <property type="project" value="UniProtKB-UniRule"/>
</dbReference>
<keyword evidence="2" id="KW-0479">Metal-binding</keyword>
<dbReference type="GO" id="GO:0005829">
    <property type="term" value="C:cytosol"/>
    <property type="evidence" value="ECO:0007669"/>
    <property type="project" value="TreeGrafter"/>
</dbReference>
<dbReference type="STRING" id="555778.Hneap_1450"/>
<name>D0L0Q9_HALNC</name>
<dbReference type="GO" id="GO:0009252">
    <property type="term" value="P:peptidoglycan biosynthetic process"/>
    <property type="evidence" value="ECO:0007669"/>
    <property type="project" value="UniProtKB-UniRule"/>
</dbReference>
<dbReference type="FunFam" id="3.40.1180.10:FF:000001">
    <property type="entry name" value="(2E,6E)-farnesyl-diphosphate-specific ditrans,polycis-undecaprenyl-diphosphate synthase"/>
    <property type="match status" value="1"/>
</dbReference>
<dbReference type="Pfam" id="PF01255">
    <property type="entry name" value="Prenyltransf"/>
    <property type="match status" value="1"/>
</dbReference>
<comment type="subunit">
    <text evidence="2">Homodimer.</text>
</comment>
<dbReference type="PANTHER" id="PTHR10291">
    <property type="entry name" value="DEHYDRODOLICHYL DIPHOSPHATE SYNTHASE FAMILY MEMBER"/>
    <property type="match status" value="1"/>
</dbReference>
<feature type="binding site" evidence="2">
    <location>
        <position position="31"/>
    </location>
    <ligand>
        <name>Mg(2+)</name>
        <dbReference type="ChEBI" id="CHEBI:18420"/>
    </ligand>
</feature>
<evidence type="ECO:0000256" key="1">
    <source>
        <dbReference type="ARBA" id="ARBA00022679"/>
    </source>
</evidence>
<dbReference type="Proteomes" id="UP000009102">
    <property type="component" value="Chromosome"/>
</dbReference>
<comment type="function">
    <text evidence="2">Catalyzes the sequential condensation of isopentenyl diphosphate (IPP) with (2E,6E)-farnesyl diphosphate (E,E-FPP) to yield (2Z,6Z,10Z,14Z,18Z,22Z,26Z,30Z,34E,38E)-undecaprenyl diphosphate (di-trans,octa-cis-UPP). UPP is the precursor of glycosyl carrier lipid in the biosynthesis of bacterial cell wall polysaccharide components such as peptidoglycan and lipopolysaccharide.</text>
</comment>
<keyword evidence="2" id="KW-0460">Magnesium</keyword>
<dbReference type="PANTHER" id="PTHR10291:SF0">
    <property type="entry name" value="DEHYDRODOLICHYL DIPHOSPHATE SYNTHASE 2"/>
    <property type="match status" value="1"/>
</dbReference>
<reference evidence="4 5" key="1">
    <citation type="submission" date="2009-10" db="EMBL/GenBank/DDBJ databases">
        <title>Complete sequence of Halothiobacillus neapolitanus c2.</title>
        <authorList>
            <consortium name="US DOE Joint Genome Institute"/>
            <person name="Lucas S."/>
            <person name="Copeland A."/>
            <person name="Lapidus A."/>
            <person name="Glavina del Rio T."/>
            <person name="Tice H."/>
            <person name="Bruce D."/>
            <person name="Goodwin L."/>
            <person name="Pitluck S."/>
            <person name="Davenport K."/>
            <person name="Brettin T."/>
            <person name="Detter J.C."/>
            <person name="Han C."/>
            <person name="Tapia R."/>
            <person name="Larimer F."/>
            <person name="Land M."/>
            <person name="Hauser L."/>
            <person name="Kyrpides N."/>
            <person name="Mikhailova N."/>
            <person name="Kerfeld C."/>
            <person name="Cannon G."/>
            <person name="Heinhort S."/>
        </authorList>
    </citation>
    <scope>NUCLEOTIDE SEQUENCE [LARGE SCALE GENOMIC DNA]</scope>
    <source>
        <strain evidence="5">ATCC 23641 / c2</strain>
    </source>
</reference>
<dbReference type="EMBL" id="CP001801">
    <property type="protein sequence ID" value="ACX96282.1"/>
    <property type="molecule type" value="Genomic_DNA"/>
</dbReference>
<keyword evidence="2" id="KW-0573">Peptidoglycan synthesis</keyword>
<feature type="binding site" evidence="2">
    <location>
        <position position="80"/>
    </location>
    <ligand>
        <name>substrate</name>
    </ligand>
</feature>
<dbReference type="CDD" id="cd00475">
    <property type="entry name" value="Cis_IPPS"/>
    <property type="match status" value="1"/>
</dbReference>
<feature type="active site" description="Proton acceptor" evidence="2">
    <location>
        <position position="79"/>
    </location>
</feature>
<feature type="binding site" evidence="2">
    <location>
        <begin position="76"/>
        <end position="78"/>
    </location>
    <ligand>
        <name>substrate</name>
    </ligand>
</feature>
<dbReference type="InterPro" id="IPR036424">
    <property type="entry name" value="UPP_synth-like_sf"/>
</dbReference>
<dbReference type="EC" id="2.5.1.31" evidence="2"/>
<comment type="similarity">
    <text evidence="2">Belongs to the UPP synthase family.</text>
</comment>
<sequence length="255" mass="28639">MKASDTASSSSAVSPAVQPSNGPQHVAVIMDGNGRWARERHLPRSLGHQRGRRAVRRLIESARRANIPVLTLFAFSSENWTRPAEEVDALMRLFSYALERDIKDLHANGIRVQFIGDRTRLPQGICHSMTQAEELTSANDGLHLMIAVSYGGQWDILQAATRLARSAERGEVDLDDETAVRSCFEANLSTANQPPVDLFIRTGGEQRISNFLLWQSAYAELYFTSCLWPSFTEKDFRDALNWFAARQRRFGGVEE</sequence>
<gene>
    <name evidence="2" type="primary">uppS</name>
    <name evidence="4" type="ordered locus">Hneap_1450</name>
</gene>
<dbReference type="PROSITE" id="PS01066">
    <property type="entry name" value="UPP_SYNTHASE"/>
    <property type="match status" value="1"/>
</dbReference>
<evidence type="ECO:0000256" key="3">
    <source>
        <dbReference type="SAM" id="MobiDB-lite"/>
    </source>
</evidence>
<dbReference type="HAMAP" id="MF_01139">
    <property type="entry name" value="ISPT"/>
    <property type="match status" value="1"/>
</dbReference>
<feature type="binding site" evidence="2">
    <location>
        <position position="220"/>
    </location>
    <ligand>
        <name>Mg(2+)</name>
        <dbReference type="ChEBI" id="CHEBI:18420"/>
    </ligand>
</feature>
<dbReference type="AlphaFoldDB" id="D0L0Q9"/>
<dbReference type="Gene3D" id="3.40.1180.10">
    <property type="entry name" value="Decaprenyl diphosphate synthase-like"/>
    <property type="match status" value="1"/>
</dbReference>
<keyword evidence="2" id="KW-0133">Cell shape</keyword>
<evidence type="ECO:0000313" key="5">
    <source>
        <dbReference type="Proteomes" id="UP000009102"/>
    </source>
</evidence>
<dbReference type="SUPFAM" id="SSF64005">
    <property type="entry name" value="Undecaprenyl diphosphate synthase"/>
    <property type="match status" value="1"/>
</dbReference>
<dbReference type="eggNOG" id="COG0020">
    <property type="taxonomic scope" value="Bacteria"/>
</dbReference>
<feature type="binding site" evidence="2">
    <location>
        <position position="82"/>
    </location>
    <ligand>
        <name>substrate</name>
    </ligand>
</feature>
<feature type="binding site" evidence="2">
    <location>
        <position position="36"/>
    </location>
    <ligand>
        <name>substrate</name>
    </ligand>
</feature>
<dbReference type="RefSeq" id="WP_012824316.1">
    <property type="nucleotide sequence ID" value="NC_013422.1"/>
</dbReference>
<feature type="binding site" evidence="2">
    <location>
        <begin position="32"/>
        <end position="35"/>
    </location>
    <ligand>
        <name>substrate</name>
    </ligand>
</feature>
<evidence type="ECO:0000256" key="2">
    <source>
        <dbReference type="HAMAP-Rule" id="MF_01139"/>
    </source>
</evidence>
<feature type="active site" evidence="2">
    <location>
        <position position="31"/>
    </location>
</feature>
<dbReference type="GO" id="GO:0008360">
    <property type="term" value="P:regulation of cell shape"/>
    <property type="evidence" value="ECO:0007669"/>
    <property type="project" value="UniProtKB-KW"/>
</dbReference>
<feature type="compositionally biased region" description="Low complexity" evidence="3">
    <location>
        <begin position="1"/>
        <end position="20"/>
    </location>
</feature>
<feature type="binding site" evidence="2">
    <location>
        <position position="48"/>
    </location>
    <ligand>
        <name>substrate</name>
    </ligand>
</feature>
<dbReference type="HOGENOM" id="CLU_038505_1_1_6"/>
<evidence type="ECO:0000313" key="4">
    <source>
        <dbReference type="EMBL" id="ACX96282.1"/>
    </source>
</evidence>
<feature type="region of interest" description="Disordered" evidence="3">
    <location>
        <begin position="1"/>
        <end position="25"/>
    </location>
</feature>